<organism evidence="2 3">
    <name type="scientific">Porphyra umbilicalis</name>
    <name type="common">Purple laver</name>
    <name type="synonym">Red alga</name>
    <dbReference type="NCBI Taxonomy" id="2786"/>
    <lineage>
        <taxon>Eukaryota</taxon>
        <taxon>Rhodophyta</taxon>
        <taxon>Bangiophyceae</taxon>
        <taxon>Bangiales</taxon>
        <taxon>Bangiaceae</taxon>
        <taxon>Porphyra</taxon>
    </lineage>
</organism>
<feature type="compositionally biased region" description="Pro residues" evidence="1">
    <location>
        <begin position="203"/>
        <end position="213"/>
    </location>
</feature>
<dbReference type="AlphaFoldDB" id="A0A1X6PGG4"/>
<reference evidence="2 3" key="1">
    <citation type="submission" date="2017-03" db="EMBL/GenBank/DDBJ databases">
        <title>WGS assembly of Porphyra umbilicalis.</title>
        <authorList>
            <person name="Brawley S.H."/>
            <person name="Blouin N.A."/>
            <person name="Ficko-Blean E."/>
            <person name="Wheeler G.L."/>
            <person name="Lohr M."/>
            <person name="Goodson H.V."/>
            <person name="Jenkins J.W."/>
            <person name="Blaby-Haas C.E."/>
            <person name="Helliwell K.E."/>
            <person name="Chan C."/>
            <person name="Marriage T."/>
            <person name="Bhattacharya D."/>
            <person name="Klein A.S."/>
            <person name="Badis Y."/>
            <person name="Brodie J."/>
            <person name="Cao Y."/>
            <person name="Collen J."/>
            <person name="Dittami S.M."/>
            <person name="Gachon C.M."/>
            <person name="Green B.R."/>
            <person name="Karpowicz S."/>
            <person name="Kim J.W."/>
            <person name="Kudahl U."/>
            <person name="Lin S."/>
            <person name="Michel G."/>
            <person name="Mittag M."/>
            <person name="Olson B.J."/>
            <person name="Pangilinan J."/>
            <person name="Peng Y."/>
            <person name="Qiu H."/>
            <person name="Shu S."/>
            <person name="Singer J.T."/>
            <person name="Smith A.G."/>
            <person name="Sprecher B.N."/>
            <person name="Wagner V."/>
            <person name="Wang W."/>
            <person name="Wang Z.-Y."/>
            <person name="Yan J."/>
            <person name="Yarish C."/>
            <person name="Zoeuner-Riek S."/>
            <person name="Zhuang Y."/>
            <person name="Zou Y."/>
            <person name="Lindquist E.A."/>
            <person name="Grimwood J."/>
            <person name="Barry K."/>
            <person name="Rokhsar D.S."/>
            <person name="Schmutz J."/>
            <person name="Stiller J.W."/>
            <person name="Grossman A.R."/>
            <person name="Prochnik S.E."/>
        </authorList>
    </citation>
    <scope>NUCLEOTIDE SEQUENCE [LARGE SCALE GENOMIC DNA]</scope>
    <source>
        <strain evidence="2">4086291</strain>
    </source>
</reference>
<evidence type="ECO:0000313" key="3">
    <source>
        <dbReference type="Proteomes" id="UP000218209"/>
    </source>
</evidence>
<feature type="compositionally biased region" description="Pro residues" evidence="1">
    <location>
        <begin position="19"/>
        <end position="32"/>
    </location>
</feature>
<feature type="compositionally biased region" description="Basic residues" evidence="1">
    <location>
        <begin position="119"/>
        <end position="140"/>
    </location>
</feature>
<name>A0A1X6PGG4_PORUM</name>
<evidence type="ECO:0000313" key="2">
    <source>
        <dbReference type="EMBL" id="OSX79944.1"/>
    </source>
</evidence>
<feature type="region of interest" description="Disordered" evidence="1">
    <location>
        <begin position="178"/>
        <end position="237"/>
    </location>
</feature>
<accession>A0A1X6PGG4</accession>
<dbReference type="Proteomes" id="UP000218209">
    <property type="component" value="Unassembled WGS sequence"/>
</dbReference>
<sequence>MCVPTLSGRGAKGPVVGGVPPPIAATLPPPLSTHPAAPTAATGALPTTAWSAPSPLDVCISTPSERAGEGTPPSAACRRPSPPPCCRHFPPIPPRPPLPPAPSRRRPGPRPPRPTCASPHRRSGRGRGHHRRRRAAAHRRHLAAATFHPSRRAHRCHRRRPDDGLVRALPARRVHLHTVGAGGGGDTTVDGASPPVAAMPLTHRPPIPSTPPRPRAHCRRRPGRRPPRPTCTSPRRRGTHECFTYRRRRAAAGRWHLSPAHIRPPRRAHRNHWRPASDSLVGPRPARSMRRRYVRVGGGGSPVKEKVHE</sequence>
<feature type="compositionally biased region" description="Low complexity" evidence="1">
    <location>
        <begin position="33"/>
        <end position="49"/>
    </location>
</feature>
<proteinExistence type="predicted"/>
<evidence type="ECO:0000256" key="1">
    <source>
        <dbReference type="SAM" id="MobiDB-lite"/>
    </source>
</evidence>
<feature type="region of interest" description="Disordered" evidence="1">
    <location>
        <begin position="1"/>
        <end position="140"/>
    </location>
</feature>
<keyword evidence="3" id="KW-1185">Reference proteome</keyword>
<feature type="compositionally biased region" description="Basic residues" evidence="1">
    <location>
        <begin position="214"/>
        <end position="227"/>
    </location>
</feature>
<feature type="compositionally biased region" description="Pro residues" evidence="1">
    <location>
        <begin position="80"/>
        <end position="102"/>
    </location>
</feature>
<gene>
    <name evidence="2" type="ORF">BU14_0068s0039</name>
</gene>
<protein>
    <submittedName>
        <fullName evidence="2">Uncharacterized protein</fullName>
    </submittedName>
</protein>
<feature type="region of interest" description="Disordered" evidence="1">
    <location>
        <begin position="266"/>
        <end position="309"/>
    </location>
</feature>
<dbReference type="EMBL" id="KV918784">
    <property type="protein sequence ID" value="OSX79944.1"/>
    <property type="molecule type" value="Genomic_DNA"/>
</dbReference>